<dbReference type="InterPro" id="IPR036388">
    <property type="entry name" value="WH-like_DNA-bd_sf"/>
</dbReference>
<accession>A0A4Y3K6U0</accession>
<gene>
    <name evidence="3" type="ORF">CUD01_06630</name>
</gene>
<dbReference type="InterPro" id="IPR036390">
    <property type="entry name" value="WH_DNA-bd_sf"/>
</dbReference>
<dbReference type="InterPro" id="IPR039422">
    <property type="entry name" value="MarR/SlyA-like"/>
</dbReference>
<dbReference type="SUPFAM" id="SSF46785">
    <property type="entry name" value="Winged helix' DNA-binding domain"/>
    <property type="match status" value="1"/>
</dbReference>
<dbReference type="GO" id="GO:0003700">
    <property type="term" value="F:DNA-binding transcription factor activity"/>
    <property type="evidence" value="ECO:0007669"/>
    <property type="project" value="InterPro"/>
</dbReference>
<sequence>MTDDPLALEAQVCLALSAAARALVGTYRTLLEPLGLTHPQYLAMLALWQHGPMSLAGLAGRLHLEPATASPLVRRLEDRGLVARRTDERDERALLIELTDAGAAMRAQAVGVPAAMLDRLGIDVDEAARVRDAALRMLDACERAV</sequence>
<evidence type="ECO:0000313" key="4">
    <source>
        <dbReference type="Proteomes" id="UP000315842"/>
    </source>
</evidence>
<proteinExistence type="predicted"/>
<dbReference type="Proteomes" id="UP000315842">
    <property type="component" value="Unassembled WGS sequence"/>
</dbReference>
<reference evidence="3 4" key="1">
    <citation type="submission" date="2019-06" db="EMBL/GenBank/DDBJ databases">
        <title>Whole genome shotgun sequence of Cellulomonas uda NBRC 3747.</title>
        <authorList>
            <person name="Hosoyama A."/>
            <person name="Uohara A."/>
            <person name="Ohji S."/>
            <person name="Ichikawa N."/>
        </authorList>
    </citation>
    <scope>NUCLEOTIDE SEQUENCE [LARGE SCALE GENOMIC DNA]</scope>
    <source>
        <strain evidence="3 4">NBRC 3747</strain>
    </source>
</reference>
<name>A0A4Y3K6U0_CELUD</name>
<dbReference type="InterPro" id="IPR000835">
    <property type="entry name" value="HTH_MarR-typ"/>
</dbReference>
<dbReference type="PANTHER" id="PTHR33164:SF5">
    <property type="entry name" value="ORGANIC HYDROPEROXIDE RESISTANCE TRANSCRIPTIONAL REGULATOR"/>
    <property type="match status" value="1"/>
</dbReference>
<dbReference type="PANTHER" id="PTHR33164">
    <property type="entry name" value="TRANSCRIPTIONAL REGULATOR, MARR FAMILY"/>
    <property type="match status" value="1"/>
</dbReference>
<dbReference type="AlphaFoldDB" id="A0A4Y3K6U0"/>
<dbReference type="GO" id="GO:0006950">
    <property type="term" value="P:response to stress"/>
    <property type="evidence" value="ECO:0007669"/>
    <property type="project" value="TreeGrafter"/>
</dbReference>
<organism evidence="3 4">
    <name type="scientific">Cellulomonas uda</name>
    <dbReference type="NCBI Taxonomy" id="1714"/>
    <lineage>
        <taxon>Bacteria</taxon>
        <taxon>Bacillati</taxon>
        <taxon>Actinomycetota</taxon>
        <taxon>Actinomycetes</taxon>
        <taxon>Micrococcales</taxon>
        <taxon>Cellulomonadaceae</taxon>
        <taxon>Cellulomonas</taxon>
    </lineage>
</organism>
<comment type="subcellular location">
    <subcellularLocation>
        <location evidence="1">Cytoplasm</location>
    </subcellularLocation>
</comment>
<evidence type="ECO:0000259" key="2">
    <source>
        <dbReference type="PROSITE" id="PS50995"/>
    </source>
</evidence>
<keyword evidence="4" id="KW-1185">Reference proteome</keyword>
<dbReference type="Gene3D" id="1.10.10.10">
    <property type="entry name" value="Winged helix-like DNA-binding domain superfamily/Winged helix DNA-binding domain"/>
    <property type="match status" value="1"/>
</dbReference>
<dbReference type="PROSITE" id="PS50995">
    <property type="entry name" value="HTH_MARR_2"/>
    <property type="match status" value="1"/>
</dbReference>
<evidence type="ECO:0000256" key="1">
    <source>
        <dbReference type="ARBA" id="ARBA00004496"/>
    </source>
</evidence>
<protein>
    <submittedName>
        <fullName evidence="3">MarR family transcriptional regulator</fullName>
    </submittedName>
</protein>
<dbReference type="Pfam" id="PF01047">
    <property type="entry name" value="MarR"/>
    <property type="match status" value="1"/>
</dbReference>
<evidence type="ECO:0000313" key="3">
    <source>
        <dbReference type="EMBL" id="GEA80219.1"/>
    </source>
</evidence>
<dbReference type="GO" id="GO:0005737">
    <property type="term" value="C:cytoplasm"/>
    <property type="evidence" value="ECO:0007669"/>
    <property type="project" value="UniProtKB-SubCell"/>
</dbReference>
<comment type="caution">
    <text evidence="3">The sequence shown here is derived from an EMBL/GenBank/DDBJ whole genome shotgun (WGS) entry which is preliminary data.</text>
</comment>
<dbReference type="EMBL" id="BJLP01000007">
    <property type="protein sequence ID" value="GEA80219.1"/>
    <property type="molecule type" value="Genomic_DNA"/>
</dbReference>
<feature type="domain" description="HTH marR-type" evidence="2">
    <location>
        <begin position="9"/>
        <end position="139"/>
    </location>
</feature>
<dbReference type="SMART" id="SM00347">
    <property type="entry name" value="HTH_MARR"/>
    <property type="match status" value="1"/>
</dbReference>